<evidence type="ECO:0000313" key="3">
    <source>
        <dbReference type="EMBL" id="MBP3193522.1"/>
    </source>
</evidence>
<dbReference type="GO" id="GO:0044183">
    <property type="term" value="F:protein folding chaperone"/>
    <property type="evidence" value="ECO:0007669"/>
    <property type="project" value="InterPro"/>
</dbReference>
<keyword evidence="2" id="KW-0143">Chaperone</keyword>
<dbReference type="InterPro" id="IPR037124">
    <property type="entry name" value="Chaperonin_GroES_sf"/>
</dbReference>
<dbReference type="CDD" id="cd00320">
    <property type="entry name" value="cpn10"/>
    <property type="match status" value="1"/>
</dbReference>
<dbReference type="InterPro" id="IPR020818">
    <property type="entry name" value="Chaperonin_GroES"/>
</dbReference>
<dbReference type="AlphaFoldDB" id="A0A8J7RLG9"/>
<evidence type="ECO:0000313" key="4">
    <source>
        <dbReference type="Proteomes" id="UP000673975"/>
    </source>
</evidence>
<reference evidence="3" key="1">
    <citation type="submission" date="2021-02" db="EMBL/GenBank/DDBJ databases">
        <title>Natronogracilivirga saccharolytica gen. nov. sp. nov. a new anaerobic, haloalkiliphilic carbohydrate-fermenting bacterium from soda lake and proposing of Cyclonatronumiaceae fam. nov. in the phylum Balneolaeota.</title>
        <authorList>
            <person name="Zhilina T.N."/>
            <person name="Sorokin D.Y."/>
            <person name="Zavarzina D.G."/>
            <person name="Toshchakov S.V."/>
            <person name="Kublanov I.V."/>
        </authorList>
    </citation>
    <scope>NUCLEOTIDE SEQUENCE</scope>
    <source>
        <strain evidence="3">Z-1702</strain>
    </source>
</reference>
<comment type="caution">
    <text evidence="3">The sequence shown here is derived from an EMBL/GenBank/DDBJ whole genome shotgun (WGS) entry which is preliminary data.</text>
</comment>
<dbReference type="InterPro" id="IPR011032">
    <property type="entry name" value="GroES-like_sf"/>
</dbReference>
<dbReference type="Pfam" id="PF00166">
    <property type="entry name" value="Cpn10"/>
    <property type="match status" value="1"/>
</dbReference>
<dbReference type="EMBL" id="JAFIDN010000011">
    <property type="protein sequence ID" value="MBP3193522.1"/>
    <property type="molecule type" value="Genomic_DNA"/>
</dbReference>
<evidence type="ECO:0000256" key="1">
    <source>
        <dbReference type="ARBA" id="ARBA00006975"/>
    </source>
</evidence>
<dbReference type="SMART" id="SM00883">
    <property type="entry name" value="Cpn10"/>
    <property type="match status" value="1"/>
</dbReference>
<accession>A0A8J7RLG9</accession>
<gene>
    <name evidence="3" type="ORF">NATSA_12675</name>
</gene>
<dbReference type="GO" id="GO:0005524">
    <property type="term" value="F:ATP binding"/>
    <property type="evidence" value="ECO:0007669"/>
    <property type="project" value="InterPro"/>
</dbReference>
<dbReference type="Gene3D" id="2.30.33.40">
    <property type="entry name" value="GroES chaperonin"/>
    <property type="match status" value="1"/>
</dbReference>
<dbReference type="RefSeq" id="WP_210512979.1">
    <property type="nucleotide sequence ID" value="NZ_JAFIDN010000011.1"/>
</dbReference>
<comment type="similarity">
    <text evidence="1">Belongs to the GroES chaperonin family.</text>
</comment>
<dbReference type="SUPFAM" id="SSF50129">
    <property type="entry name" value="GroES-like"/>
    <property type="match status" value="1"/>
</dbReference>
<organism evidence="3 4">
    <name type="scientific">Natronogracilivirga saccharolytica</name>
    <dbReference type="NCBI Taxonomy" id="2812953"/>
    <lineage>
        <taxon>Bacteria</taxon>
        <taxon>Pseudomonadati</taxon>
        <taxon>Balneolota</taxon>
        <taxon>Balneolia</taxon>
        <taxon>Balneolales</taxon>
        <taxon>Cyclonatronaceae</taxon>
        <taxon>Natronogracilivirga</taxon>
    </lineage>
</organism>
<protein>
    <submittedName>
        <fullName evidence="3">Co-chaperone GroES</fullName>
    </submittedName>
</protein>
<proteinExistence type="inferred from homology"/>
<keyword evidence="4" id="KW-1185">Reference proteome</keyword>
<sequence>MIQSYHNDVNKFVIVGDRVLLKPREMDSRTESGLYLPPGVGKKEKIHSGYVIKAGPGYPTMAGLEDNEPWKQNNEKVQYIPLQAHEGDLAIYLQDHAHEIEFGKENYVIVPHSAILMFIREEF</sequence>
<name>A0A8J7RLG9_9BACT</name>
<evidence type="ECO:0000256" key="2">
    <source>
        <dbReference type="ARBA" id="ARBA00023186"/>
    </source>
</evidence>
<dbReference type="Proteomes" id="UP000673975">
    <property type="component" value="Unassembled WGS sequence"/>
</dbReference>